<reference evidence="1" key="1">
    <citation type="journal article" date="2022" name="IScience">
        <title>Evolution of zygomycete secretomes and the origins of terrestrial fungal ecologies.</title>
        <authorList>
            <person name="Chang Y."/>
            <person name="Wang Y."/>
            <person name="Mondo S."/>
            <person name="Ahrendt S."/>
            <person name="Andreopoulos W."/>
            <person name="Barry K."/>
            <person name="Beard J."/>
            <person name="Benny G.L."/>
            <person name="Blankenship S."/>
            <person name="Bonito G."/>
            <person name="Cuomo C."/>
            <person name="Desiro A."/>
            <person name="Gervers K.A."/>
            <person name="Hundley H."/>
            <person name="Kuo A."/>
            <person name="LaButti K."/>
            <person name="Lang B.F."/>
            <person name="Lipzen A."/>
            <person name="O'Donnell K."/>
            <person name="Pangilinan J."/>
            <person name="Reynolds N."/>
            <person name="Sandor L."/>
            <person name="Smith M.E."/>
            <person name="Tsang A."/>
            <person name="Grigoriev I.V."/>
            <person name="Stajich J.E."/>
            <person name="Spatafora J.W."/>
        </authorList>
    </citation>
    <scope>NUCLEOTIDE SEQUENCE</scope>
    <source>
        <strain evidence="1">RSA 2281</strain>
    </source>
</reference>
<name>A0AAD5KKH6_9FUNG</name>
<evidence type="ECO:0000313" key="1">
    <source>
        <dbReference type="EMBL" id="KAI9274381.1"/>
    </source>
</evidence>
<keyword evidence="2" id="KW-1185">Reference proteome</keyword>
<evidence type="ECO:0000313" key="2">
    <source>
        <dbReference type="Proteomes" id="UP001209540"/>
    </source>
</evidence>
<accession>A0AAD5KKH6</accession>
<organism evidence="1 2">
    <name type="scientific">Phascolomyces articulosus</name>
    <dbReference type="NCBI Taxonomy" id="60185"/>
    <lineage>
        <taxon>Eukaryota</taxon>
        <taxon>Fungi</taxon>
        <taxon>Fungi incertae sedis</taxon>
        <taxon>Mucoromycota</taxon>
        <taxon>Mucoromycotina</taxon>
        <taxon>Mucoromycetes</taxon>
        <taxon>Mucorales</taxon>
        <taxon>Lichtheimiaceae</taxon>
        <taxon>Phascolomyces</taxon>
    </lineage>
</organism>
<protein>
    <submittedName>
        <fullName evidence="1">Uncharacterized protein</fullName>
    </submittedName>
</protein>
<dbReference type="AlphaFoldDB" id="A0AAD5KKH6"/>
<dbReference type="Proteomes" id="UP001209540">
    <property type="component" value="Unassembled WGS sequence"/>
</dbReference>
<reference evidence="1" key="2">
    <citation type="submission" date="2023-02" db="EMBL/GenBank/DDBJ databases">
        <authorList>
            <consortium name="DOE Joint Genome Institute"/>
            <person name="Mondo S.J."/>
            <person name="Chang Y."/>
            <person name="Wang Y."/>
            <person name="Ahrendt S."/>
            <person name="Andreopoulos W."/>
            <person name="Barry K."/>
            <person name="Beard J."/>
            <person name="Benny G.L."/>
            <person name="Blankenship S."/>
            <person name="Bonito G."/>
            <person name="Cuomo C."/>
            <person name="Desiro A."/>
            <person name="Gervers K.A."/>
            <person name="Hundley H."/>
            <person name="Kuo A."/>
            <person name="LaButti K."/>
            <person name="Lang B.F."/>
            <person name="Lipzen A."/>
            <person name="O'Donnell K."/>
            <person name="Pangilinan J."/>
            <person name="Reynolds N."/>
            <person name="Sandor L."/>
            <person name="Smith M.W."/>
            <person name="Tsang A."/>
            <person name="Grigoriev I.V."/>
            <person name="Stajich J.E."/>
            <person name="Spatafora J.W."/>
        </authorList>
    </citation>
    <scope>NUCLEOTIDE SEQUENCE</scope>
    <source>
        <strain evidence="1">RSA 2281</strain>
    </source>
</reference>
<proteinExistence type="predicted"/>
<gene>
    <name evidence="1" type="ORF">BDA99DRAFT_601583</name>
</gene>
<sequence length="200" mass="23008">MHFFDFSLGRCDFAGHKKRCTFLNMHLFSCFPSRRDILSVWQSIENSIQQIRLTKDEYAIQPMIILRRMSSLSAKTLLQAMEQEANLIEERGIESERRTQTLKEMPRDQFDYNSTDQYPASSPEDFGANAQKSKINLTPYYLDGQASRMKNKYAISNDLMRLGFLSNNSIDCTNSNDCLAIQVTGLNIKFFVTKLLADGM</sequence>
<comment type="caution">
    <text evidence="1">The sequence shown here is derived from an EMBL/GenBank/DDBJ whole genome shotgun (WGS) entry which is preliminary data.</text>
</comment>
<dbReference type="EMBL" id="JAIXMP010000004">
    <property type="protein sequence ID" value="KAI9274381.1"/>
    <property type="molecule type" value="Genomic_DNA"/>
</dbReference>